<feature type="transmembrane region" description="Helical" evidence="8">
    <location>
        <begin position="78"/>
        <end position="100"/>
    </location>
</feature>
<comment type="subcellular location">
    <subcellularLocation>
        <location evidence="2">Membrane</location>
        <topology evidence="2">Multi-pass membrane protein</topology>
    </subcellularLocation>
</comment>
<evidence type="ECO:0000256" key="2">
    <source>
        <dbReference type="ARBA" id="ARBA00004141"/>
    </source>
</evidence>
<evidence type="ECO:0000256" key="8">
    <source>
        <dbReference type="SAM" id="Phobius"/>
    </source>
</evidence>
<dbReference type="Proteomes" id="UP000562395">
    <property type="component" value="Unassembled WGS sequence"/>
</dbReference>
<feature type="domain" description="Methylamine utilisation protein MauE" evidence="9">
    <location>
        <begin position="15"/>
        <end position="133"/>
    </location>
</feature>
<evidence type="ECO:0000313" key="11">
    <source>
        <dbReference type="Proteomes" id="UP000562395"/>
    </source>
</evidence>
<dbReference type="GO" id="GO:0030416">
    <property type="term" value="P:methylamine metabolic process"/>
    <property type="evidence" value="ECO:0007669"/>
    <property type="project" value="InterPro"/>
</dbReference>
<feature type="transmembrane region" description="Helical" evidence="8">
    <location>
        <begin position="155"/>
        <end position="177"/>
    </location>
</feature>
<dbReference type="UniPathway" id="UPA00895"/>
<dbReference type="RefSeq" id="WP_343057122.1">
    <property type="nucleotide sequence ID" value="NZ_JACICY010000003.1"/>
</dbReference>
<evidence type="ECO:0000256" key="3">
    <source>
        <dbReference type="ARBA" id="ARBA00004856"/>
    </source>
</evidence>
<comment type="pathway">
    <text evidence="3">One-carbon metabolism; methylamine degradation.</text>
</comment>
<dbReference type="EMBL" id="JACICY010000003">
    <property type="protein sequence ID" value="MBB3860332.1"/>
    <property type="molecule type" value="Genomic_DNA"/>
</dbReference>
<name>A0A7W5ZY46_9SPHN</name>
<dbReference type="InterPro" id="IPR009908">
    <property type="entry name" value="Methylamine_util_MauE"/>
</dbReference>
<feature type="transmembrane region" description="Helical" evidence="8">
    <location>
        <begin position="6"/>
        <end position="30"/>
    </location>
</feature>
<dbReference type="AlphaFoldDB" id="A0A7W5ZY46"/>
<evidence type="ECO:0000256" key="6">
    <source>
        <dbReference type="ARBA" id="ARBA00022989"/>
    </source>
</evidence>
<feature type="transmembrane region" description="Helical" evidence="8">
    <location>
        <begin position="121"/>
        <end position="143"/>
    </location>
</feature>
<gene>
    <name evidence="10" type="ORF">GGQ88_001598</name>
</gene>
<keyword evidence="7 8" id="KW-0472">Membrane</keyword>
<comment type="caution">
    <text evidence="10">The sequence shown here is derived from an EMBL/GenBank/DDBJ whole genome shotgun (WGS) entry which is preliminary data.</text>
</comment>
<proteinExistence type="predicted"/>
<reference evidence="10 11" key="1">
    <citation type="submission" date="2020-08" db="EMBL/GenBank/DDBJ databases">
        <title>Genomic Encyclopedia of Type Strains, Phase IV (KMG-IV): sequencing the most valuable type-strain genomes for metagenomic binning, comparative biology and taxonomic classification.</title>
        <authorList>
            <person name="Goeker M."/>
        </authorList>
    </citation>
    <scope>NUCLEOTIDE SEQUENCE [LARGE SCALE GENOMIC DNA]</scope>
    <source>
        <strain evidence="10 11">DSM 14552</strain>
    </source>
</reference>
<organism evidence="10 11">
    <name type="scientific">Novosphingobium hassiacum</name>
    <dbReference type="NCBI Taxonomy" id="173676"/>
    <lineage>
        <taxon>Bacteria</taxon>
        <taxon>Pseudomonadati</taxon>
        <taxon>Pseudomonadota</taxon>
        <taxon>Alphaproteobacteria</taxon>
        <taxon>Sphingomonadales</taxon>
        <taxon>Sphingomonadaceae</taxon>
        <taxon>Novosphingobium</taxon>
    </lineage>
</organism>
<keyword evidence="6 8" id="KW-1133">Transmembrane helix</keyword>
<accession>A0A7W5ZY46</accession>
<protein>
    <recommendedName>
        <fullName evidence="4">Methylamine utilization protein MauE</fullName>
    </recommendedName>
</protein>
<sequence>MSALLPSALAVTGGAAAIGVGLVFLTASVAKLRSRALFPGVVANYRLLPDALVAPVATSLPFTELATGIALIGGSRLAAVPAIAMLLVFAAAMAVNIGRGRAHIDCGCGRSELRQPLSRALVVRNIVLALLLVPTLATTPAFGSAEWLISLAGGLALYLLTHLVNALSALASGPLAAMERNSR</sequence>
<keyword evidence="11" id="KW-1185">Reference proteome</keyword>
<evidence type="ECO:0000256" key="5">
    <source>
        <dbReference type="ARBA" id="ARBA00022692"/>
    </source>
</evidence>
<dbReference type="Pfam" id="PF07291">
    <property type="entry name" value="MauE"/>
    <property type="match status" value="1"/>
</dbReference>
<feature type="transmembrane region" description="Helical" evidence="8">
    <location>
        <begin position="51"/>
        <end position="72"/>
    </location>
</feature>
<evidence type="ECO:0000256" key="1">
    <source>
        <dbReference type="ARBA" id="ARBA00003475"/>
    </source>
</evidence>
<evidence type="ECO:0000256" key="7">
    <source>
        <dbReference type="ARBA" id="ARBA00023136"/>
    </source>
</evidence>
<evidence type="ECO:0000313" key="10">
    <source>
        <dbReference type="EMBL" id="MBB3860332.1"/>
    </source>
</evidence>
<dbReference type="GO" id="GO:0016020">
    <property type="term" value="C:membrane"/>
    <property type="evidence" value="ECO:0007669"/>
    <property type="project" value="UniProtKB-SubCell"/>
</dbReference>
<evidence type="ECO:0000256" key="4">
    <source>
        <dbReference type="ARBA" id="ARBA00019078"/>
    </source>
</evidence>
<evidence type="ECO:0000259" key="9">
    <source>
        <dbReference type="Pfam" id="PF07291"/>
    </source>
</evidence>
<keyword evidence="5 8" id="KW-0812">Transmembrane</keyword>
<comment type="function">
    <text evidence="1">May be specifically involved in the processing, transport, and/or maturation of the MADH beta-subunit.</text>
</comment>